<dbReference type="SUPFAM" id="SSF52540">
    <property type="entry name" value="P-loop containing nucleoside triphosphate hydrolases"/>
    <property type="match status" value="2"/>
</dbReference>
<keyword evidence="1" id="KW-0540">Nuclease</keyword>
<dbReference type="InterPro" id="IPR041500">
    <property type="entry name" value="RecC_C"/>
</dbReference>
<keyword evidence="9" id="KW-0234">DNA repair</keyword>
<reference evidence="12" key="1">
    <citation type="journal article" date="2019" name="Int. J. Syst. Evol. Microbiol.">
        <title>The Global Catalogue of Microorganisms (GCM) 10K type strain sequencing project: providing services to taxonomists for standard genome sequencing and annotation.</title>
        <authorList>
            <consortium name="The Broad Institute Genomics Platform"/>
            <consortium name="The Broad Institute Genome Sequencing Center for Infectious Disease"/>
            <person name="Wu L."/>
            <person name="Ma J."/>
        </authorList>
    </citation>
    <scope>NUCLEOTIDE SEQUENCE [LARGE SCALE GENOMIC DNA]</scope>
    <source>
        <strain evidence="12">CGMCC 1.15277</strain>
    </source>
</reference>
<dbReference type="InterPro" id="IPR006697">
    <property type="entry name" value="RecC"/>
</dbReference>
<keyword evidence="2" id="KW-0547">Nucleotide-binding</keyword>
<dbReference type="Pfam" id="PF17946">
    <property type="entry name" value="RecC_C"/>
    <property type="match status" value="1"/>
</dbReference>
<gene>
    <name evidence="11" type="ORF">ACFP57_02520</name>
</gene>
<feature type="domain" description="RecC C-terminal" evidence="10">
    <location>
        <begin position="759"/>
        <end position="975"/>
    </location>
</feature>
<dbReference type="GO" id="GO:0008854">
    <property type="term" value="F:exodeoxyribonuclease V activity"/>
    <property type="evidence" value="ECO:0007669"/>
    <property type="project" value="UniProtKB-EC"/>
</dbReference>
<dbReference type="SUPFAM" id="SSF52980">
    <property type="entry name" value="Restriction endonuclease-like"/>
    <property type="match status" value="1"/>
</dbReference>
<evidence type="ECO:0000256" key="9">
    <source>
        <dbReference type="ARBA" id="ARBA00023204"/>
    </source>
</evidence>
<keyword evidence="4 11" id="KW-0378">Hydrolase</keyword>
<dbReference type="Gene3D" id="3.40.50.300">
    <property type="entry name" value="P-loop containing nucleotide triphosphate hydrolases"/>
    <property type="match status" value="1"/>
</dbReference>
<dbReference type="Gene3D" id="1.10.486.10">
    <property type="entry name" value="PCRA, domain 4"/>
    <property type="match status" value="1"/>
</dbReference>
<evidence type="ECO:0000256" key="7">
    <source>
        <dbReference type="ARBA" id="ARBA00022840"/>
    </source>
</evidence>
<comment type="caution">
    <text evidence="11">The sequence shown here is derived from an EMBL/GenBank/DDBJ whole genome shotgun (WGS) entry which is preliminary data.</text>
</comment>
<keyword evidence="6" id="KW-0269">Exonuclease</keyword>
<dbReference type="Gene3D" id="1.10.10.160">
    <property type="match status" value="1"/>
</dbReference>
<keyword evidence="7" id="KW-0067">ATP-binding</keyword>
<dbReference type="PANTHER" id="PTHR30591:SF1">
    <property type="entry name" value="RECBCD ENZYME SUBUNIT RECC"/>
    <property type="match status" value="1"/>
</dbReference>
<evidence type="ECO:0000256" key="8">
    <source>
        <dbReference type="ARBA" id="ARBA00023125"/>
    </source>
</evidence>
<keyword evidence="5" id="KW-0347">Helicase</keyword>
<keyword evidence="3" id="KW-0227">DNA damage</keyword>
<evidence type="ECO:0000313" key="11">
    <source>
        <dbReference type="EMBL" id="MFC6395872.1"/>
    </source>
</evidence>
<evidence type="ECO:0000256" key="1">
    <source>
        <dbReference type="ARBA" id="ARBA00022722"/>
    </source>
</evidence>
<keyword evidence="12" id="KW-1185">Reference proteome</keyword>
<dbReference type="Pfam" id="PF04257">
    <property type="entry name" value="Exonuc_V_gamma"/>
    <property type="match status" value="1"/>
</dbReference>
<dbReference type="Gene3D" id="3.40.50.10930">
    <property type="match status" value="1"/>
</dbReference>
<sequence>MTALLRLRLSDSWEDLAADLAGELRSVDVDPFVSIPIVVGGSAASRRLSQVLATRLSDDGLGVCAGVEFTQLRRLRRALEHDLLGLDAATDPWRSRGLAMAVLEVLDECSGQPWAAVLDHHLGSAEARPGRRLATANKIGGLFLGYCRTAPGMVREWSAGRAVGADAQPLPEHRQWQPEVWLRVRALLDPAPDPVARHDLLVDAVATLAASEEVLRLLDPTPCTPLDRALVQALATRRPVHAWLLDQSEMDGALVSRFGGLRAEALDRWRTAADVVEVLPPVTPRPRGLLGALQHGGDGAEIGSVQIHRAHGLDRQVEVLRESLVALFEDDPTLEPRDVVVACTDLAAAAPLVRASFQLDRDRIGPLLHPGHELRVQLADGSLAQPNQVLVGLVHVLDLVAGRATSSALLDLCNSPAVIARFALGEDDRERVGRLIKQADIRWGLDANHRASFGLAGVRQSTWLAGLDRVLVGVAMGQEPPSWLGTALPLAQVESNDVAAAGKLAEIVSRVRRVAAGLREPASIGVWVNRLQEVIDLLLGAEREQAWQVSAASAELADLADLTVDRRAELVLGDIRALFDRLLRVGRGRPNHGNGSLLVCGLDDLGAVPHRVVAVLGLDDRSFPRRPTRDGDDVVRQVDIELDPRAQSRQWLLDALASARERFLVVHQGFDARTNEPLPRPVALADLLDACEQHSGGSFDCVAHPLMPHSARNFTPGAVGSFDQLALAGARAREQFLAQVPTPRPALWQQSLGTPPSGDVELEQLVTFFKHPARELLRHSMGVTMGSWDEQLSDDLPVDPSFLDDWRIGHRMVELALAGLDPAQVEAAERLRGDLPPGVLGSRVLERLMPTVRKVVDATMRVSQGPGEDHDCVLQLTGGRLTGRVRTQGNAVCSHVFSKSNGQHLLQAWLPLLVLGATTAAPVGGWRAVHVGRDAVATLLAPPPEACAQLLGEFVALRHEGLQRLLPLPVKTAAERMSVVPLRPWGDQDPARNARRAWQRSDHDADWARFLGDEYEDLMAPPPLDGDPGLLAGSRFEGLADWLFGPLRTQLTVENLR</sequence>
<evidence type="ECO:0000259" key="10">
    <source>
        <dbReference type="Pfam" id="PF17946"/>
    </source>
</evidence>
<dbReference type="PANTHER" id="PTHR30591">
    <property type="entry name" value="RECBCD ENZYME SUBUNIT RECC"/>
    <property type="match status" value="1"/>
</dbReference>
<name>A0ABW1WXY8_9ACTN</name>
<evidence type="ECO:0000256" key="4">
    <source>
        <dbReference type="ARBA" id="ARBA00022801"/>
    </source>
</evidence>
<evidence type="ECO:0000256" key="3">
    <source>
        <dbReference type="ARBA" id="ARBA00022763"/>
    </source>
</evidence>
<dbReference type="Proteomes" id="UP001596266">
    <property type="component" value="Unassembled WGS sequence"/>
</dbReference>
<evidence type="ECO:0000256" key="5">
    <source>
        <dbReference type="ARBA" id="ARBA00022806"/>
    </source>
</evidence>
<dbReference type="RefSeq" id="WP_343886061.1">
    <property type="nucleotide sequence ID" value="NZ_BAAAKI010000012.1"/>
</dbReference>
<accession>A0ABW1WXY8</accession>
<dbReference type="EC" id="3.1.11.5" evidence="11"/>
<organism evidence="11 12">
    <name type="scientific">Luteococcus sanguinis</name>
    <dbReference type="NCBI Taxonomy" id="174038"/>
    <lineage>
        <taxon>Bacteria</taxon>
        <taxon>Bacillati</taxon>
        <taxon>Actinomycetota</taxon>
        <taxon>Actinomycetes</taxon>
        <taxon>Propionibacteriales</taxon>
        <taxon>Propionibacteriaceae</taxon>
        <taxon>Luteococcus</taxon>
    </lineage>
</organism>
<dbReference type="InterPro" id="IPR027417">
    <property type="entry name" value="P-loop_NTPase"/>
</dbReference>
<keyword evidence="8" id="KW-0238">DNA-binding</keyword>
<proteinExistence type="predicted"/>
<dbReference type="PIRSF" id="PIRSF000980">
    <property type="entry name" value="RecC"/>
    <property type="match status" value="1"/>
</dbReference>
<protein>
    <submittedName>
        <fullName evidence="11">Exodeoxyribonuclease V subunit gamma</fullName>
        <ecNumber evidence="11">3.1.11.5</ecNumber>
    </submittedName>
</protein>
<dbReference type="InterPro" id="IPR011335">
    <property type="entry name" value="Restrct_endonuc-II-like"/>
</dbReference>
<evidence type="ECO:0000256" key="6">
    <source>
        <dbReference type="ARBA" id="ARBA00022839"/>
    </source>
</evidence>
<evidence type="ECO:0000313" key="12">
    <source>
        <dbReference type="Proteomes" id="UP001596266"/>
    </source>
</evidence>
<evidence type="ECO:0000256" key="2">
    <source>
        <dbReference type="ARBA" id="ARBA00022741"/>
    </source>
</evidence>
<dbReference type="InterPro" id="IPR013986">
    <property type="entry name" value="DExx_box_DNA_helicase_dom_sf"/>
</dbReference>
<dbReference type="EMBL" id="JBHSUA010000008">
    <property type="protein sequence ID" value="MFC6395872.1"/>
    <property type="molecule type" value="Genomic_DNA"/>
</dbReference>